<dbReference type="GO" id="GO:0005634">
    <property type="term" value="C:nucleus"/>
    <property type="evidence" value="ECO:0007669"/>
    <property type="project" value="UniProtKB-SubCell"/>
</dbReference>
<evidence type="ECO:0000256" key="2">
    <source>
        <dbReference type="ARBA" id="ARBA00022553"/>
    </source>
</evidence>
<evidence type="ECO:0000313" key="6">
    <source>
        <dbReference type="EMBL" id="KAK3088065.1"/>
    </source>
</evidence>
<keyword evidence="2" id="KW-0597">Phosphoprotein</keyword>
<evidence type="ECO:0000313" key="7">
    <source>
        <dbReference type="Proteomes" id="UP001186944"/>
    </source>
</evidence>
<comment type="subcellular location">
    <subcellularLocation>
        <location evidence="1">Nucleus</location>
    </subcellularLocation>
</comment>
<dbReference type="InterPro" id="IPR036869">
    <property type="entry name" value="J_dom_sf"/>
</dbReference>
<comment type="caution">
    <text evidence="6">The sequence shown here is derived from an EMBL/GenBank/DDBJ whole genome shotgun (WGS) entry which is preliminary data.</text>
</comment>
<dbReference type="Proteomes" id="UP001186944">
    <property type="component" value="Unassembled WGS sequence"/>
</dbReference>
<evidence type="ECO:0000256" key="4">
    <source>
        <dbReference type="ARBA" id="ARBA00023043"/>
    </source>
</evidence>
<evidence type="ECO:0000256" key="1">
    <source>
        <dbReference type="ARBA" id="ARBA00004123"/>
    </source>
</evidence>
<dbReference type="InterPro" id="IPR038753">
    <property type="entry name" value="NFKBIL1"/>
</dbReference>
<evidence type="ECO:0000256" key="5">
    <source>
        <dbReference type="ARBA" id="ARBA00023242"/>
    </source>
</evidence>
<dbReference type="PANTHER" id="PTHR15263:SF1">
    <property type="entry name" value="NF-KAPPA-B INHIBITOR-LIKE PROTEIN 1"/>
    <property type="match status" value="1"/>
</dbReference>
<dbReference type="GO" id="GO:0043124">
    <property type="term" value="P:negative regulation of canonical NF-kappaB signal transduction"/>
    <property type="evidence" value="ECO:0007669"/>
    <property type="project" value="InterPro"/>
</dbReference>
<keyword evidence="5" id="KW-0539">Nucleus</keyword>
<evidence type="ECO:0008006" key="8">
    <source>
        <dbReference type="Google" id="ProtNLM"/>
    </source>
</evidence>
<name>A0AA89BUP9_PINIB</name>
<organism evidence="6 7">
    <name type="scientific">Pinctada imbricata</name>
    <name type="common">Atlantic pearl-oyster</name>
    <name type="synonym">Pinctada martensii</name>
    <dbReference type="NCBI Taxonomy" id="66713"/>
    <lineage>
        <taxon>Eukaryota</taxon>
        <taxon>Metazoa</taxon>
        <taxon>Spiralia</taxon>
        <taxon>Lophotrochozoa</taxon>
        <taxon>Mollusca</taxon>
        <taxon>Bivalvia</taxon>
        <taxon>Autobranchia</taxon>
        <taxon>Pteriomorphia</taxon>
        <taxon>Pterioida</taxon>
        <taxon>Pterioidea</taxon>
        <taxon>Pteriidae</taxon>
        <taxon>Pinctada</taxon>
    </lineage>
</organism>
<proteinExistence type="predicted"/>
<dbReference type="SUPFAM" id="SSF46565">
    <property type="entry name" value="Chaperone J-domain"/>
    <property type="match status" value="1"/>
</dbReference>
<sequence>MRKKYEENQRRDRENYNIHKKKVYTEKWSKLLKSNEDDILTYSDIPWPFKKEISEMKTLLFCDIDVKSDDYRKYLRELQKQWHPDKFVQKLGHRLKPEEREEILNKVKEISQELNKWSESSME</sequence>
<protein>
    <recommendedName>
        <fullName evidence="8">J domain-containing protein</fullName>
    </recommendedName>
</protein>
<accession>A0AA89BUP9</accession>
<dbReference type="PANTHER" id="PTHR15263">
    <property type="entry name" value="I-KAPPA-B-LIKE PROTEIN IKBL"/>
    <property type="match status" value="1"/>
</dbReference>
<reference evidence="6" key="1">
    <citation type="submission" date="2019-08" db="EMBL/GenBank/DDBJ databases">
        <title>The improved chromosome-level genome for the pearl oyster Pinctada fucata martensii using PacBio sequencing and Hi-C.</title>
        <authorList>
            <person name="Zheng Z."/>
        </authorList>
    </citation>
    <scope>NUCLEOTIDE SEQUENCE</scope>
    <source>
        <strain evidence="6">ZZ-2019</strain>
        <tissue evidence="6">Adductor muscle</tissue>
    </source>
</reference>
<keyword evidence="4" id="KW-0040">ANK repeat</keyword>
<evidence type="ECO:0000256" key="3">
    <source>
        <dbReference type="ARBA" id="ARBA00022737"/>
    </source>
</evidence>
<dbReference type="Gene3D" id="1.10.287.110">
    <property type="entry name" value="DnaJ domain"/>
    <property type="match status" value="1"/>
</dbReference>
<keyword evidence="3" id="KW-0677">Repeat</keyword>
<keyword evidence="7" id="KW-1185">Reference proteome</keyword>
<gene>
    <name evidence="6" type="ORF">FSP39_014204</name>
</gene>
<dbReference type="AlphaFoldDB" id="A0AA89BUP9"/>
<dbReference type="EMBL" id="VSWD01000011">
    <property type="protein sequence ID" value="KAK3088065.1"/>
    <property type="molecule type" value="Genomic_DNA"/>
</dbReference>